<keyword evidence="6" id="KW-0121">Carboxypeptidase</keyword>
<evidence type="ECO:0000256" key="4">
    <source>
        <dbReference type="SAM" id="SignalP"/>
    </source>
</evidence>
<dbReference type="Pfam" id="PF00246">
    <property type="entry name" value="Peptidase_M14"/>
    <property type="match status" value="1"/>
</dbReference>
<dbReference type="GO" id="GO:0004181">
    <property type="term" value="F:metallocarboxypeptidase activity"/>
    <property type="evidence" value="ECO:0007669"/>
    <property type="project" value="InterPro"/>
</dbReference>
<dbReference type="GO" id="GO:0006518">
    <property type="term" value="P:peptide metabolic process"/>
    <property type="evidence" value="ECO:0007669"/>
    <property type="project" value="TreeGrafter"/>
</dbReference>
<reference evidence="7" key="1">
    <citation type="submission" date="2016-10" db="EMBL/GenBank/DDBJ databases">
        <authorList>
            <person name="Varghese N."/>
            <person name="Submissions S."/>
        </authorList>
    </citation>
    <scope>NUCLEOTIDE SEQUENCE [LARGE SCALE GENOMIC DNA]</scope>
    <source>
        <strain evidence="7">DSM 24740</strain>
    </source>
</reference>
<organism evidence="6 7">
    <name type="scientific">Neolewinella agarilytica</name>
    <dbReference type="NCBI Taxonomy" id="478744"/>
    <lineage>
        <taxon>Bacteria</taxon>
        <taxon>Pseudomonadati</taxon>
        <taxon>Bacteroidota</taxon>
        <taxon>Saprospiria</taxon>
        <taxon>Saprospirales</taxon>
        <taxon>Lewinellaceae</taxon>
        <taxon>Neolewinella</taxon>
    </lineage>
</organism>
<dbReference type="Gene3D" id="3.40.630.10">
    <property type="entry name" value="Zn peptidases"/>
    <property type="match status" value="1"/>
</dbReference>
<feature type="signal peptide" evidence="4">
    <location>
        <begin position="1"/>
        <end position="21"/>
    </location>
</feature>
<dbReference type="EMBL" id="FOFB01000018">
    <property type="protein sequence ID" value="SEQ89450.1"/>
    <property type="molecule type" value="Genomic_DNA"/>
</dbReference>
<dbReference type="PANTHER" id="PTHR11532">
    <property type="entry name" value="PROTEASE M14 CARBOXYPEPTIDASE"/>
    <property type="match status" value="1"/>
</dbReference>
<feature type="region of interest" description="Disordered" evidence="3">
    <location>
        <begin position="147"/>
        <end position="181"/>
    </location>
</feature>
<dbReference type="GO" id="GO:0008270">
    <property type="term" value="F:zinc ion binding"/>
    <property type="evidence" value="ECO:0007669"/>
    <property type="project" value="InterPro"/>
</dbReference>
<accession>A0A1H9JRJ4</accession>
<keyword evidence="7" id="KW-1185">Reference proteome</keyword>
<dbReference type="SMART" id="SM00631">
    <property type="entry name" value="Zn_pept"/>
    <property type="match status" value="1"/>
</dbReference>
<feature type="chain" id="PRO_5011789464" evidence="4">
    <location>
        <begin position="22"/>
        <end position="413"/>
    </location>
</feature>
<feature type="active site" description="Proton donor/acceptor" evidence="2">
    <location>
        <position position="287"/>
    </location>
</feature>
<dbReference type="Gene3D" id="2.60.40.1120">
    <property type="entry name" value="Carboxypeptidase-like, regulatory domain"/>
    <property type="match status" value="1"/>
</dbReference>
<dbReference type="PANTHER" id="PTHR11532:SF57">
    <property type="entry name" value="CARBOXYPEPTIDASE D, B"/>
    <property type="match status" value="1"/>
</dbReference>
<sequence>MRWYFLLYLLFPLVLTAQTSASRLAMADAYEAGKVGSVPRAAYPTYDLYVRIMNDLAAQYPGSCRLENWGTLPSGREILTLRITKNIATAVGRPQVLCTASMHGDETAGYWMLLRLAEELLRNNPGRLTNDLEIYINPLANPDGAFAGGNNTLSRSRRGNAHGVDLNRNYPDPDDGAHPDRQEYQPETTIFMRAAREHSFDLAVNIHAGAEVFNYPWDTYRDRHADTEWWRRVSRDFAERAQAASGRDNYFQDRHNGVTNGHDWYPIAGSRQDYMNYYHRCREATLEISDAKRFPSRDLPELWTYASPSLLGYISEARYGFHGTVTDRYTGEPIRAKLHIPGHDQRNSAIFADGNNGDFHRYLSAGTYQIEFSANGYRSEWRTLYLDDGEQVNMDIELERLRPGSRPAKRDKR</sequence>
<dbReference type="CDD" id="cd18173">
    <property type="entry name" value="M14_CP_bacteria"/>
    <property type="match status" value="1"/>
</dbReference>
<dbReference type="OrthoDB" id="1652165at2"/>
<dbReference type="RefSeq" id="WP_090170266.1">
    <property type="nucleotide sequence ID" value="NZ_FOFB01000018.1"/>
</dbReference>
<dbReference type="Proteomes" id="UP000199021">
    <property type="component" value="Unassembled WGS sequence"/>
</dbReference>
<dbReference type="PRINTS" id="PR00765">
    <property type="entry name" value="CRBOXYPTASEA"/>
</dbReference>
<evidence type="ECO:0000256" key="2">
    <source>
        <dbReference type="PROSITE-ProRule" id="PRU01379"/>
    </source>
</evidence>
<keyword evidence="6" id="KW-0378">Hydrolase</keyword>
<evidence type="ECO:0000256" key="3">
    <source>
        <dbReference type="SAM" id="MobiDB-lite"/>
    </source>
</evidence>
<dbReference type="SUPFAM" id="SSF49464">
    <property type="entry name" value="Carboxypeptidase regulatory domain-like"/>
    <property type="match status" value="1"/>
</dbReference>
<dbReference type="InParanoid" id="A0A1H9JRJ4"/>
<gene>
    <name evidence="6" type="ORF">SAMN05444359_11839</name>
</gene>
<dbReference type="SUPFAM" id="SSF53187">
    <property type="entry name" value="Zn-dependent exopeptidases"/>
    <property type="match status" value="1"/>
</dbReference>
<dbReference type="STRING" id="478744.SAMN05444359_11839"/>
<evidence type="ECO:0000313" key="6">
    <source>
        <dbReference type="EMBL" id="SEQ89450.1"/>
    </source>
</evidence>
<dbReference type="InterPro" id="IPR008969">
    <property type="entry name" value="CarboxyPept-like_regulatory"/>
</dbReference>
<name>A0A1H9JRJ4_9BACT</name>
<keyword evidence="4" id="KW-0732">Signal</keyword>
<evidence type="ECO:0000259" key="5">
    <source>
        <dbReference type="PROSITE" id="PS52035"/>
    </source>
</evidence>
<feature type="domain" description="Peptidase M14" evidence="5">
    <location>
        <begin position="42"/>
        <end position="317"/>
    </location>
</feature>
<comment type="similarity">
    <text evidence="2">Belongs to the peptidase M14 family.</text>
</comment>
<proteinExistence type="inferred from homology"/>
<keyword evidence="1" id="KW-0325">Glycoprotein</keyword>
<dbReference type="InterPro" id="IPR050753">
    <property type="entry name" value="Peptidase_M14_domain"/>
</dbReference>
<protein>
    <submittedName>
        <fullName evidence="6">Carboxypeptidase D</fullName>
    </submittedName>
</protein>
<dbReference type="InterPro" id="IPR000834">
    <property type="entry name" value="Peptidase_M14"/>
</dbReference>
<dbReference type="GO" id="GO:0005615">
    <property type="term" value="C:extracellular space"/>
    <property type="evidence" value="ECO:0007669"/>
    <property type="project" value="TreeGrafter"/>
</dbReference>
<keyword evidence="6" id="KW-0645">Protease</keyword>
<dbReference type="AlphaFoldDB" id="A0A1H9JRJ4"/>
<dbReference type="GO" id="GO:0016485">
    <property type="term" value="P:protein processing"/>
    <property type="evidence" value="ECO:0007669"/>
    <property type="project" value="TreeGrafter"/>
</dbReference>
<evidence type="ECO:0000313" key="7">
    <source>
        <dbReference type="Proteomes" id="UP000199021"/>
    </source>
</evidence>
<dbReference type="PROSITE" id="PS52035">
    <property type="entry name" value="PEPTIDASE_M14"/>
    <property type="match status" value="1"/>
</dbReference>
<evidence type="ECO:0000256" key="1">
    <source>
        <dbReference type="ARBA" id="ARBA00023180"/>
    </source>
</evidence>